<organism evidence="1">
    <name type="scientific">Spirodela intermedia</name>
    <name type="common">Intermediate duckweed</name>
    <dbReference type="NCBI Taxonomy" id="51605"/>
    <lineage>
        <taxon>Eukaryota</taxon>
        <taxon>Viridiplantae</taxon>
        <taxon>Streptophyta</taxon>
        <taxon>Embryophyta</taxon>
        <taxon>Tracheophyta</taxon>
        <taxon>Spermatophyta</taxon>
        <taxon>Magnoliopsida</taxon>
        <taxon>Liliopsida</taxon>
        <taxon>Araceae</taxon>
        <taxon>Lemnoideae</taxon>
        <taxon>Spirodela</taxon>
    </lineage>
</organism>
<accession>A0A7I8J020</accession>
<protein>
    <submittedName>
        <fullName evidence="1">Uncharacterized protein</fullName>
    </submittedName>
</protein>
<gene>
    <name evidence="1" type="ORF">SI7747_07009156</name>
</gene>
<reference evidence="1 2" key="1">
    <citation type="submission" date="2019-12" db="EMBL/GenBank/DDBJ databases">
        <authorList>
            <person name="Scholz U."/>
            <person name="Mascher M."/>
            <person name="Fiebig A."/>
        </authorList>
    </citation>
    <scope>NUCLEOTIDE SEQUENCE</scope>
</reference>
<proteinExistence type="predicted"/>
<name>A0A7I8J020_SPIIN</name>
<dbReference type="AlphaFoldDB" id="A0A7I8J020"/>
<dbReference type="Proteomes" id="UP001189122">
    <property type="component" value="Unassembled WGS sequence"/>
</dbReference>
<dbReference type="EMBL" id="LR743594">
    <property type="protein sequence ID" value="CAA2623216.1"/>
    <property type="molecule type" value="Genomic_DNA"/>
</dbReference>
<keyword evidence="2" id="KW-1185">Reference proteome</keyword>
<sequence>MIKRDNRGHSYSIVRGEILRFMKNRQLQKYLPRIF</sequence>
<dbReference type="EMBL" id="CACRZD030000007">
    <property type="protein sequence ID" value="CAA6662771.1"/>
    <property type="molecule type" value="Genomic_DNA"/>
</dbReference>
<evidence type="ECO:0000313" key="2">
    <source>
        <dbReference type="Proteomes" id="UP001189122"/>
    </source>
</evidence>
<evidence type="ECO:0000313" key="1">
    <source>
        <dbReference type="EMBL" id="CAA2623216.1"/>
    </source>
</evidence>